<reference evidence="7 8" key="1">
    <citation type="submission" date="2015-04" db="EMBL/GenBank/DDBJ databases">
        <title>Draft Genome Sequence of the Novel Agar-Digesting Marine Bacterium Q1.</title>
        <authorList>
            <person name="Li Y."/>
            <person name="Li D."/>
            <person name="Chen G."/>
            <person name="Du Z."/>
        </authorList>
    </citation>
    <scope>NUCLEOTIDE SEQUENCE [LARGE SCALE GENOMIC DNA]</scope>
    <source>
        <strain evidence="7 8">Q1</strain>
    </source>
</reference>
<proteinExistence type="inferred from homology"/>
<keyword evidence="2 4" id="KW-0472">Membrane</keyword>
<name>A0A0J8GWG1_9ALTE</name>
<feature type="domain" description="TonB-dependent receptor plug" evidence="6">
    <location>
        <begin position="73"/>
        <end position="182"/>
    </location>
</feature>
<evidence type="ECO:0000259" key="5">
    <source>
        <dbReference type="Pfam" id="PF00593"/>
    </source>
</evidence>
<sequence length="1130" mass="124564">MKETKTYPKQHSVGKALLIGGSASVLMSLFTPSVLAAEVSSVINANKQANNDVEVIEVSGVRGSLESALREKRGALSIVDAISAKDMDALPALDLGEAMQAIPGVQLNTDDSGRNSEITLRGLPGGFAKTMAEGQSFAVPSLSRGAVGESNPFGAFEASTFDGVTVIKAPTADLQEGGMAGVVNKKLQRALGSRDGKYSIGLGGRWEELTDDWNKTIKLSASKHIIKNKLAVAFKVAGSEQNFRSDTANFTEYVPLNSVENNLTVDSNFISRDDLNAYKTQHGINDPLSVIKAIGKAHQVSVHNRGNRVSATANIEWKPTDSLKLGANFLYTLKKMDESNMEDAQFQVDTSGNNDTQRITPLSTPIRLDSIDNPDYRPGIDDPTLAKIPQYAVTHTKLTNVNYRPVNRLTSSEQEAKGVFIYANYATDDWVIDATATRSNSVSENVQSGFDFRLTNSSHRTYTDLDGLPYKPNYAPTGLNAEVKTGEGDLKNASATITGLENYNFSDVNNVFQQIDPVTGELMYDLGDKSWQRFANGWQTTRVNFNGSKLDPKINPANLADYPEDYFYNKAIEALQNASKEPTEENIAAEILNLQSKVGGKSVDFYTFGRVQRPTREMKSAEINFERYTDIGSDAFRLTSVKFGSRHSRETLEAYDRTIGGGGINMGLVQSTDFFQNGLTSDRQNEYFNGDYPKHFRSGIDNGWLVINSQNMKQIVQTDMVLYDKDGNLDPNLRINPETGFAERLISIEGSTSIVNQQFRQNFYADQAINAAYLMGKFEGELAGFTYTGNAGLRYVSTSNDVIGSGFNVDGNEIAVLTENNYEHTLPSLNLAIDVHDDVVLRTAYSQALVRPNLLAQSPSPIYTYDENRVTLENSKAEVLPYTSNNFDLSLAWYNRDGSSISGGFFYKEIEGQIVTDTICPVGDPETAAFWGVGEVAIEGSNCKEVGEFVTDEGEIYSNRIVKIKQTYNSDIPVKVFGYEFSMQQKLDFLPYPWNGFGGKLNFSKIDVDEGAGRAMTRIAPYTSNLIGYWENNGASIQLVYNWQDEKLLSTGQESGTFLGTEARTQTAGGRIDLSARYKFRKSLKGLTLNLKAMNVNNREEYEYIAGNDKAISRIRYQGRIVSLGLSYSF</sequence>
<evidence type="ECO:0000256" key="1">
    <source>
        <dbReference type="ARBA" id="ARBA00004442"/>
    </source>
</evidence>
<evidence type="ECO:0000313" key="8">
    <source>
        <dbReference type="Proteomes" id="UP000037600"/>
    </source>
</evidence>
<dbReference type="InterPro" id="IPR037066">
    <property type="entry name" value="Plug_dom_sf"/>
</dbReference>
<feature type="domain" description="TonB-dependent receptor-like beta-barrel" evidence="5">
    <location>
        <begin position="633"/>
        <end position="1096"/>
    </location>
</feature>
<dbReference type="RefSeq" id="WP_048689103.1">
    <property type="nucleotide sequence ID" value="NZ_KQ130482.1"/>
</dbReference>
<evidence type="ECO:0000259" key="6">
    <source>
        <dbReference type="Pfam" id="PF07715"/>
    </source>
</evidence>
<gene>
    <name evidence="7" type="ORF">XM47_00150</name>
</gene>
<evidence type="ECO:0000256" key="2">
    <source>
        <dbReference type="ARBA" id="ARBA00023136"/>
    </source>
</evidence>
<evidence type="ECO:0000313" key="7">
    <source>
        <dbReference type="EMBL" id="KMT67097.1"/>
    </source>
</evidence>
<dbReference type="SUPFAM" id="SSF56935">
    <property type="entry name" value="Porins"/>
    <property type="match status" value="1"/>
</dbReference>
<accession>A0A0J8GWG1</accession>
<keyword evidence="3" id="KW-0998">Cell outer membrane</keyword>
<dbReference type="Proteomes" id="UP000037600">
    <property type="component" value="Unassembled WGS sequence"/>
</dbReference>
<dbReference type="InterPro" id="IPR036942">
    <property type="entry name" value="Beta-barrel_TonB_sf"/>
</dbReference>
<dbReference type="PANTHER" id="PTHR40980">
    <property type="entry name" value="PLUG DOMAIN-CONTAINING PROTEIN"/>
    <property type="match status" value="1"/>
</dbReference>
<dbReference type="OrthoDB" id="6374945at2"/>
<dbReference type="InterPro" id="IPR000531">
    <property type="entry name" value="Beta-barrel_TonB"/>
</dbReference>
<comment type="similarity">
    <text evidence="4">Belongs to the TonB-dependent receptor family.</text>
</comment>
<dbReference type="GO" id="GO:0009279">
    <property type="term" value="C:cell outer membrane"/>
    <property type="evidence" value="ECO:0007669"/>
    <property type="project" value="UniProtKB-SubCell"/>
</dbReference>
<dbReference type="Pfam" id="PF07715">
    <property type="entry name" value="Plug"/>
    <property type="match status" value="1"/>
</dbReference>
<dbReference type="PANTHER" id="PTHR40980:SF3">
    <property type="entry name" value="TONB-DEPENDENT RECEPTOR-LIKE BETA-BARREL DOMAIN-CONTAINING PROTEIN"/>
    <property type="match status" value="1"/>
</dbReference>
<dbReference type="AlphaFoldDB" id="A0A0J8GWG1"/>
<dbReference type="STRING" id="1513271.XM47_00150"/>
<dbReference type="Gene3D" id="2.40.170.20">
    <property type="entry name" value="TonB-dependent receptor, beta-barrel domain"/>
    <property type="match status" value="1"/>
</dbReference>
<dbReference type="InterPro" id="IPR012910">
    <property type="entry name" value="Plug_dom"/>
</dbReference>
<comment type="caution">
    <text evidence="7">The sequence shown here is derived from an EMBL/GenBank/DDBJ whole genome shotgun (WGS) entry which is preliminary data.</text>
</comment>
<dbReference type="Gene3D" id="2.170.130.10">
    <property type="entry name" value="TonB-dependent receptor, plug domain"/>
    <property type="match status" value="1"/>
</dbReference>
<dbReference type="EMBL" id="LAZL01000001">
    <property type="protein sequence ID" value="KMT67097.1"/>
    <property type="molecule type" value="Genomic_DNA"/>
</dbReference>
<dbReference type="PATRIC" id="fig|1513271.3.peg.31"/>
<evidence type="ECO:0000256" key="4">
    <source>
        <dbReference type="RuleBase" id="RU003357"/>
    </source>
</evidence>
<protein>
    <submittedName>
        <fullName evidence="7">Rhodanese</fullName>
    </submittedName>
</protein>
<evidence type="ECO:0000256" key="3">
    <source>
        <dbReference type="ARBA" id="ARBA00023237"/>
    </source>
</evidence>
<organism evidence="7 8">
    <name type="scientific">Catenovulum maritimum</name>
    <dbReference type="NCBI Taxonomy" id="1513271"/>
    <lineage>
        <taxon>Bacteria</taxon>
        <taxon>Pseudomonadati</taxon>
        <taxon>Pseudomonadota</taxon>
        <taxon>Gammaproteobacteria</taxon>
        <taxon>Alteromonadales</taxon>
        <taxon>Alteromonadaceae</taxon>
        <taxon>Catenovulum</taxon>
    </lineage>
</organism>
<keyword evidence="4" id="KW-0798">TonB box</keyword>
<comment type="subcellular location">
    <subcellularLocation>
        <location evidence="1 4">Cell outer membrane</location>
    </subcellularLocation>
</comment>
<dbReference type="Pfam" id="PF00593">
    <property type="entry name" value="TonB_dep_Rec_b-barrel"/>
    <property type="match status" value="1"/>
</dbReference>
<keyword evidence="8" id="KW-1185">Reference proteome</keyword>